<accession>A0A835M3Y7</accession>
<gene>
    <name evidence="2" type="ORF">IFM89_018851</name>
</gene>
<sequence>MNSNNPLNISGVPRRSGLSFAVGKGGPPPNQPVVALYPGVTYSPAYYRYIPGYPRVDANNPYLITRYDGVVINAQPWGTGGWTRELWNGLSMPAVGSDVRPGTDRGSDLKPRDPSTGLTSNEKEELTCCKGSMWLYLAPPPLVFLFIDRRPWDKQASRMSLKS</sequence>
<evidence type="ECO:0000256" key="1">
    <source>
        <dbReference type="SAM" id="MobiDB-lite"/>
    </source>
</evidence>
<organism evidence="2 3">
    <name type="scientific">Coptis chinensis</name>
    <dbReference type="NCBI Taxonomy" id="261450"/>
    <lineage>
        <taxon>Eukaryota</taxon>
        <taxon>Viridiplantae</taxon>
        <taxon>Streptophyta</taxon>
        <taxon>Embryophyta</taxon>
        <taxon>Tracheophyta</taxon>
        <taxon>Spermatophyta</taxon>
        <taxon>Magnoliopsida</taxon>
        <taxon>Ranunculales</taxon>
        <taxon>Ranunculaceae</taxon>
        <taxon>Coptidoideae</taxon>
        <taxon>Coptis</taxon>
    </lineage>
</organism>
<feature type="region of interest" description="Disordered" evidence="1">
    <location>
        <begin position="97"/>
        <end position="123"/>
    </location>
</feature>
<keyword evidence="3" id="KW-1185">Reference proteome</keyword>
<feature type="compositionally biased region" description="Basic and acidic residues" evidence="1">
    <location>
        <begin position="101"/>
        <end position="113"/>
    </location>
</feature>
<proteinExistence type="predicted"/>
<reference evidence="2 3" key="1">
    <citation type="submission" date="2020-10" db="EMBL/GenBank/DDBJ databases">
        <title>The Coptis chinensis genome and diversification of protoberbering-type alkaloids.</title>
        <authorList>
            <person name="Wang B."/>
            <person name="Shu S."/>
            <person name="Song C."/>
            <person name="Liu Y."/>
        </authorList>
    </citation>
    <scope>NUCLEOTIDE SEQUENCE [LARGE SCALE GENOMIC DNA]</scope>
    <source>
        <strain evidence="2">HL-2020</strain>
        <tissue evidence="2">Leaf</tissue>
    </source>
</reference>
<dbReference type="OrthoDB" id="442460at2759"/>
<dbReference type="AlphaFoldDB" id="A0A835M3Y7"/>
<dbReference type="PANTHER" id="PTHR33524">
    <property type="entry name" value="C5ORF35"/>
    <property type="match status" value="1"/>
</dbReference>
<dbReference type="EMBL" id="JADFTS010000004">
    <property type="protein sequence ID" value="KAF9609866.1"/>
    <property type="molecule type" value="Genomic_DNA"/>
</dbReference>
<dbReference type="PANTHER" id="PTHR33524:SF1">
    <property type="entry name" value="SET DOMAIN-CONTAINING PROTEIN"/>
    <property type="match status" value="1"/>
</dbReference>
<dbReference type="Proteomes" id="UP000631114">
    <property type="component" value="Unassembled WGS sequence"/>
</dbReference>
<dbReference type="InterPro" id="IPR040415">
    <property type="entry name" value="SETD9"/>
</dbReference>
<name>A0A835M3Y7_9MAGN</name>
<evidence type="ECO:0000313" key="3">
    <source>
        <dbReference type="Proteomes" id="UP000631114"/>
    </source>
</evidence>
<protein>
    <submittedName>
        <fullName evidence="2">Uncharacterized protein</fullName>
    </submittedName>
</protein>
<comment type="caution">
    <text evidence="2">The sequence shown here is derived from an EMBL/GenBank/DDBJ whole genome shotgun (WGS) entry which is preliminary data.</text>
</comment>
<evidence type="ECO:0000313" key="2">
    <source>
        <dbReference type="EMBL" id="KAF9609866.1"/>
    </source>
</evidence>